<accession>A0AAD7JI63</accession>
<gene>
    <name evidence="3" type="ORF">B0H16DRAFT_417591</name>
</gene>
<proteinExistence type="predicted"/>
<dbReference type="Gene3D" id="3.40.50.300">
    <property type="entry name" value="P-loop containing nucleotide triphosphate hydrolases"/>
    <property type="match status" value="1"/>
</dbReference>
<name>A0AAD7JI63_9AGAR</name>
<evidence type="ECO:0000313" key="3">
    <source>
        <dbReference type="EMBL" id="KAJ7765366.1"/>
    </source>
</evidence>
<keyword evidence="2" id="KW-0472">Membrane</keyword>
<dbReference type="EMBL" id="JARKIB010000026">
    <property type="protein sequence ID" value="KAJ7765366.1"/>
    <property type="molecule type" value="Genomic_DNA"/>
</dbReference>
<protein>
    <submittedName>
        <fullName evidence="3">Uncharacterized protein</fullName>
    </submittedName>
</protein>
<dbReference type="InterPro" id="IPR027417">
    <property type="entry name" value="P-loop_NTPase"/>
</dbReference>
<keyword evidence="2" id="KW-1133">Transmembrane helix</keyword>
<dbReference type="Proteomes" id="UP001215598">
    <property type="component" value="Unassembled WGS sequence"/>
</dbReference>
<keyword evidence="2" id="KW-0812">Transmembrane</keyword>
<reference evidence="3" key="1">
    <citation type="submission" date="2023-03" db="EMBL/GenBank/DDBJ databases">
        <title>Massive genome expansion in bonnet fungi (Mycena s.s.) driven by repeated elements and novel gene families across ecological guilds.</title>
        <authorList>
            <consortium name="Lawrence Berkeley National Laboratory"/>
            <person name="Harder C.B."/>
            <person name="Miyauchi S."/>
            <person name="Viragh M."/>
            <person name="Kuo A."/>
            <person name="Thoen E."/>
            <person name="Andreopoulos B."/>
            <person name="Lu D."/>
            <person name="Skrede I."/>
            <person name="Drula E."/>
            <person name="Henrissat B."/>
            <person name="Morin E."/>
            <person name="Kohler A."/>
            <person name="Barry K."/>
            <person name="LaButti K."/>
            <person name="Morin E."/>
            <person name="Salamov A."/>
            <person name="Lipzen A."/>
            <person name="Mereny Z."/>
            <person name="Hegedus B."/>
            <person name="Baldrian P."/>
            <person name="Stursova M."/>
            <person name="Weitz H."/>
            <person name="Taylor A."/>
            <person name="Grigoriev I.V."/>
            <person name="Nagy L.G."/>
            <person name="Martin F."/>
            <person name="Kauserud H."/>
        </authorList>
    </citation>
    <scope>NUCLEOTIDE SEQUENCE</scope>
    <source>
        <strain evidence="3">CBHHK182m</strain>
    </source>
</reference>
<evidence type="ECO:0000256" key="2">
    <source>
        <dbReference type="SAM" id="Phobius"/>
    </source>
</evidence>
<sequence length="422" mass="45054">MAIELGEGQRSWTARFLATICDVFGALTYLFYTLWTRTIRAHTPDVAERYCKTPLLLDCEKGYRDVYQSRAQLLAALKRRDAADAAFEAEVLALLTPVKQRLAELACNGSGGPQGTDRTPIPLCHAGTRTQAPASLRPTHDRETTPDLPPAPQIFYDREQELTVLVDAFAPPHWHRDARPARIALVGAAPGAGTSTLALAFLHRAETARAFGRRRFLVRCTDSAAGDIAALASVLGLPHTPANSDPVRVLATLAACPLQTLLVLDGVRDPTAVLPTALARMPRVALLLTMHTPVELVPVPSGSPAGHDHYTAVHLGPLPLPAARALFRAIADLPACAGVPLDAPTPPSQPLDASSNAPIHLAAQPDSDTDAALIDALLLRAACLPRAVVELAQRAQYEPLPFLLARCLEEEGGDPDLEPGNS</sequence>
<comment type="caution">
    <text evidence="3">The sequence shown here is derived from an EMBL/GenBank/DDBJ whole genome shotgun (WGS) entry which is preliminary data.</text>
</comment>
<organism evidence="3 4">
    <name type="scientific">Mycena metata</name>
    <dbReference type="NCBI Taxonomy" id="1033252"/>
    <lineage>
        <taxon>Eukaryota</taxon>
        <taxon>Fungi</taxon>
        <taxon>Dikarya</taxon>
        <taxon>Basidiomycota</taxon>
        <taxon>Agaricomycotina</taxon>
        <taxon>Agaricomycetes</taxon>
        <taxon>Agaricomycetidae</taxon>
        <taxon>Agaricales</taxon>
        <taxon>Marasmiineae</taxon>
        <taxon>Mycenaceae</taxon>
        <taxon>Mycena</taxon>
    </lineage>
</organism>
<keyword evidence="4" id="KW-1185">Reference proteome</keyword>
<evidence type="ECO:0000313" key="4">
    <source>
        <dbReference type="Proteomes" id="UP001215598"/>
    </source>
</evidence>
<evidence type="ECO:0000256" key="1">
    <source>
        <dbReference type="SAM" id="MobiDB-lite"/>
    </source>
</evidence>
<feature type="transmembrane region" description="Helical" evidence="2">
    <location>
        <begin position="12"/>
        <end position="35"/>
    </location>
</feature>
<dbReference type="AlphaFoldDB" id="A0AAD7JI63"/>
<feature type="region of interest" description="Disordered" evidence="1">
    <location>
        <begin position="129"/>
        <end position="148"/>
    </location>
</feature>